<dbReference type="GO" id="GO:0003677">
    <property type="term" value="F:DNA binding"/>
    <property type="evidence" value="ECO:0007669"/>
    <property type="project" value="UniProtKB-UniRule"/>
</dbReference>
<protein>
    <submittedName>
        <fullName evidence="6">Putative TetR family transcriptional regulator</fullName>
    </submittedName>
</protein>
<keyword evidence="2 4" id="KW-0238">DNA-binding</keyword>
<dbReference type="InterPro" id="IPR001647">
    <property type="entry name" value="HTH_TetR"/>
</dbReference>
<evidence type="ECO:0000256" key="4">
    <source>
        <dbReference type="PROSITE-ProRule" id="PRU00335"/>
    </source>
</evidence>
<keyword evidence="7" id="KW-1185">Reference proteome</keyword>
<dbReference type="PROSITE" id="PS50977">
    <property type="entry name" value="HTH_TETR_2"/>
    <property type="match status" value="1"/>
</dbReference>
<dbReference type="Proteomes" id="UP000019491">
    <property type="component" value="Unassembled WGS sequence"/>
</dbReference>
<accession>X0QD18</accession>
<gene>
    <name evidence="6" type="ORF">RW1_084_00060</name>
</gene>
<reference evidence="6 7" key="1">
    <citation type="submission" date="2014-02" db="EMBL/GenBank/DDBJ databases">
        <title>Whole genome shotgun sequence of Rhodococcus wratislaviensis NBRC 100605.</title>
        <authorList>
            <person name="Hosoyama A."/>
            <person name="Tsuchikane K."/>
            <person name="Yoshida I."/>
            <person name="Ohji S."/>
            <person name="Ichikawa N."/>
            <person name="Yamazoe A."/>
            <person name="Fujita N."/>
        </authorList>
    </citation>
    <scope>NUCLEOTIDE SEQUENCE [LARGE SCALE GENOMIC DNA]</scope>
    <source>
        <strain evidence="6 7">NBRC 100605</strain>
    </source>
</reference>
<dbReference type="AlphaFoldDB" id="X0QD18"/>
<dbReference type="EMBL" id="BAWF01000084">
    <property type="protein sequence ID" value="GAF49452.1"/>
    <property type="molecule type" value="Genomic_DNA"/>
</dbReference>
<dbReference type="OrthoDB" id="9798857at2"/>
<dbReference type="InterPro" id="IPR009057">
    <property type="entry name" value="Homeodomain-like_sf"/>
</dbReference>
<feature type="domain" description="HTH tetR-type" evidence="5">
    <location>
        <begin position="10"/>
        <end position="70"/>
    </location>
</feature>
<dbReference type="SUPFAM" id="SSF46689">
    <property type="entry name" value="Homeodomain-like"/>
    <property type="match status" value="1"/>
</dbReference>
<dbReference type="PANTHER" id="PTHR47506">
    <property type="entry name" value="TRANSCRIPTIONAL REGULATORY PROTEIN"/>
    <property type="match status" value="1"/>
</dbReference>
<dbReference type="Gene3D" id="1.10.357.10">
    <property type="entry name" value="Tetracycline Repressor, domain 2"/>
    <property type="match status" value="1"/>
</dbReference>
<organism evidence="6 7">
    <name type="scientific">Rhodococcus wratislaviensis NBRC 100605</name>
    <dbReference type="NCBI Taxonomy" id="1219028"/>
    <lineage>
        <taxon>Bacteria</taxon>
        <taxon>Bacillati</taxon>
        <taxon>Actinomycetota</taxon>
        <taxon>Actinomycetes</taxon>
        <taxon>Mycobacteriales</taxon>
        <taxon>Nocardiaceae</taxon>
        <taxon>Rhodococcus</taxon>
    </lineage>
</organism>
<proteinExistence type="predicted"/>
<evidence type="ECO:0000256" key="3">
    <source>
        <dbReference type="ARBA" id="ARBA00023163"/>
    </source>
</evidence>
<dbReference type="PRINTS" id="PR00455">
    <property type="entry name" value="HTHTETR"/>
</dbReference>
<evidence type="ECO:0000313" key="7">
    <source>
        <dbReference type="Proteomes" id="UP000019491"/>
    </source>
</evidence>
<keyword evidence="1" id="KW-0805">Transcription regulation</keyword>
<name>X0QD18_RHOWR</name>
<evidence type="ECO:0000313" key="6">
    <source>
        <dbReference type="EMBL" id="GAF49452.1"/>
    </source>
</evidence>
<dbReference type="Pfam" id="PF00440">
    <property type="entry name" value="TetR_N"/>
    <property type="match status" value="1"/>
</dbReference>
<evidence type="ECO:0000259" key="5">
    <source>
        <dbReference type="PROSITE" id="PS50977"/>
    </source>
</evidence>
<feature type="DNA-binding region" description="H-T-H motif" evidence="4">
    <location>
        <begin position="33"/>
        <end position="52"/>
    </location>
</feature>
<keyword evidence="3" id="KW-0804">Transcription</keyword>
<dbReference type="PANTHER" id="PTHR47506:SF6">
    <property type="entry name" value="HTH-TYPE TRANSCRIPTIONAL REPRESSOR NEMR"/>
    <property type="match status" value="1"/>
</dbReference>
<dbReference type="InterPro" id="IPR036271">
    <property type="entry name" value="Tet_transcr_reg_TetR-rel_C_sf"/>
</dbReference>
<evidence type="ECO:0000256" key="2">
    <source>
        <dbReference type="ARBA" id="ARBA00023125"/>
    </source>
</evidence>
<dbReference type="SUPFAM" id="SSF48498">
    <property type="entry name" value="Tetracyclin repressor-like, C-terminal domain"/>
    <property type="match status" value="1"/>
</dbReference>
<sequence>MPRGSTGRRAVTTARLLASAAEVFAERGFNGASIEMICERADFTRGAFYSNFASKDELFFAMFEAHVGVLLTRLRTALELASGASDPLQHFASLVSRQSDDDRQWFLISTEFTLYAIRNPEAAAALARKDEAVRQEIGRIFTELLATAGREFIIDAALVARFAVALREGGNAQEFVEPGSLDARFVERLALPAVLDAFSREFSDSPRHSQRINRQLGARGENG</sequence>
<comment type="caution">
    <text evidence="6">The sequence shown here is derived from an EMBL/GenBank/DDBJ whole genome shotgun (WGS) entry which is preliminary data.</text>
</comment>
<evidence type="ECO:0000256" key="1">
    <source>
        <dbReference type="ARBA" id="ARBA00023015"/>
    </source>
</evidence>